<gene>
    <name evidence="4" type="primary">LOC129921682</name>
</gene>
<evidence type="ECO:0000313" key="4">
    <source>
        <dbReference type="RefSeq" id="XP_055860036.1"/>
    </source>
</evidence>
<feature type="transmembrane region" description="Helical" evidence="2">
    <location>
        <begin position="12"/>
        <end position="37"/>
    </location>
</feature>
<dbReference type="PROSITE" id="PS51257">
    <property type="entry name" value="PROKAR_LIPOPROTEIN"/>
    <property type="match status" value="1"/>
</dbReference>
<dbReference type="GeneID" id="129921682"/>
<reference evidence="4" key="1">
    <citation type="submission" date="2025-08" db="UniProtKB">
        <authorList>
            <consortium name="RefSeq"/>
        </authorList>
    </citation>
    <scope>IDENTIFICATION</scope>
</reference>
<dbReference type="AlphaFoldDB" id="A0A9W2YB86"/>
<dbReference type="RefSeq" id="XP_055860036.1">
    <property type="nucleotide sequence ID" value="XM_056004061.1"/>
</dbReference>
<name>A0A9W2YB86_BIOGL</name>
<protein>
    <submittedName>
        <fullName evidence="4">Uncharacterized protein LOC129921682</fullName>
    </submittedName>
</protein>
<feature type="compositionally biased region" description="Basic and acidic residues" evidence="1">
    <location>
        <begin position="295"/>
        <end position="305"/>
    </location>
</feature>
<keyword evidence="3" id="KW-1185">Reference proteome</keyword>
<accession>A0A9W2YB86</accession>
<dbReference type="OrthoDB" id="10326492at2759"/>
<sequence length="570" mass="63362">MYKILGMSRSVYNLYWIYNAVIIVVIVSSCLCLEIQIQSCKAYVEISDLASKFIDCMKADDSKFCNVYGQINENNFYADEVVKVPGKNIYPKPIYSCSWMGFGQQSEDKYGVKCQRDINIFCGYVNDCSFQIFFLIKWENVNDYLDDARLLENQCSSKCRSYSNRLTTPVPNVTTTLSSTSTNKPSITTLWQYVTTNRILSTEWQNTTSTNKSSLINWNSANTSDDEHPSNTTILIIAVIIPLCLIIAATVAIFYCVRKRYRSQNNAGTNIYANDSTAYVKNFPSKSNSITSTHDTCKEDDEKRPPFQNKHNNNTNKAYLNISSNIDSDQKLENLKNSKMKSVDEGVYLNTNSDLKNKAYARLGDQVKVFKHDYNCLIPEDENNINIHDACRIPEEINASVDKTENTNYTLANDVLPIADTSANTYTLANDVLPIADTSANTYTLANDVLPIADTSANTYTLANDVLPIADTSANTYTLANDVLPIADTSANTYTLANDVLPIADTSANTYTLANDVLPIADTSANTYTLANDVLPIANTATYKNTLAKDAIPISDISTNPYTLAKNVTT</sequence>
<organism evidence="3 4">
    <name type="scientific">Biomphalaria glabrata</name>
    <name type="common">Bloodfluke planorb</name>
    <name type="synonym">Freshwater snail</name>
    <dbReference type="NCBI Taxonomy" id="6526"/>
    <lineage>
        <taxon>Eukaryota</taxon>
        <taxon>Metazoa</taxon>
        <taxon>Spiralia</taxon>
        <taxon>Lophotrochozoa</taxon>
        <taxon>Mollusca</taxon>
        <taxon>Gastropoda</taxon>
        <taxon>Heterobranchia</taxon>
        <taxon>Euthyneura</taxon>
        <taxon>Panpulmonata</taxon>
        <taxon>Hygrophila</taxon>
        <taxon>Lymnaeoidea</taxon>
        <taxon>Planorbidae</taxon>
        <taxon>Biomphalaria</taxon>
    </lineage>
</organism>
<keyword evidence="2" id="KW-1133">Transmembrane helix</keyword>
<evidence type="ECO:0000256" key="1">
    <source>
        <dbReference type="SAM" id="MobiDB-lite"/>
    </source>
</evidence>
<evidence type="ECO:0000313" key="3">
    <source>
        <dbReference type="Proteomes" id="UP001165740"/>
    </source>
</evidence>
<keyword evidence="2" id="KW-0472">Membrane</keyword>
<keyword evidence="2" id="KW-0812">Transmembrane</keyword>
<proteinExistence type="predicted"/>
<dbReference type="Proteomes" id="UP001165740">
    <property type="component" value="Chromosome 11"/>
</dbReference>
<evidence type="ECO:0000256" key="2">
    <source>
        <dbReference type="SAM" id="Phobius"/>
    </source>
</evidence>
<feature type="transmembrane region" description="Helical" evidence="2">
    <location>
        <begin position="234"/>
        <end position="257"/>
    </location>
</feature>
<feature type="region of interest" description="Disordered" evidence="1">
    <location>
        <begin position="288"/>
        <end position="315"/>
    </location>
</feature>